<gene>
    <name evidence="1" type="ORF">DX130_12930</name>
</gene>
<protein>
    <submittedName>
        <fullName evidence="1">Uncharacterized protein</fullName>
    </submittedName>
</protein>
<dbReference type="RefSeq" id="WP_116046101.1">
    <property type="nucleotide sequence ID" value="NZ_QUBQ01000002.1"/>
</dbReference>
<dbReference type="AlphaFoldDB" id="A0A371PFC5"/>
<name>A0A371PFC5_9BACL</name>
<organism evidence="1 2">
    <name type="scientific">Paenibacillus paeoniae</name>
    <dbReference type="NCBI Taxonomy" id="2292705"/>
    <lineage>
        <taxon>Bacteria</taxon>
        <taxon>Bacillati</taxon>
        <taxon>Bacillota</taxon>
        <taxon>Bacilli</taxon>
        <taxon>Bacillales</taxon>
        <taxon>Paenibacillaceae</taxon>
        <taxon>Paenibacillus</taxon>
    </lineage>
</organism>
<reference evidence="1 2" key="1">
    <citation type="submission" date="2018-08" db="EMBL/GenBank/DDBJ databases">
        <title>Paenibacillus sp. M4BSY-1, whole genome shotgun sequence.</title>
        <authorList>
            <person name="Tuo L."/>
        </authorList>
    </citation>
    <scope>NUCLEOTIDE SEQUENCE [LARGE SCALE GENOMIC DNA]</scope>
    <source>
        <strain evidence="1 2">M4BSY-1</strain>
    </source>
</reference>
<evidence type="ECO:0000313" key="2">
    <source>
        <dbReference type="Proteomes" id="UP000261905"/>
    </source>
</evidence>
<evidence type="ECO:0000313" key="1">
    <source>
        <dbReference type="EMBL" id="REK74594.1"/>
    </source>
</evidence>
<keyword evidence="2" id="KW-1185">Reference proteome</keyword>
<dbReference type="EMBL" id="QUBQ01000002">
    <property type="protein sequence ID" value="REK74594.1"/>
    <property type="molecule type" value="Genomic_DNA"/>
</dbReference>
<sequence>MRECIFHFKVIRGGNSKLLRALIMLDGDRQPAIADFTKAFQQLGFRVKLENERELIFAPTNGEDYKLDVTRIEIKGEDNEQMQHDGELKSIVEHLVRTKW</sequence>
<accession>A0A371PFC5</accession>
<dbReference type="OrthoDB" id="2614687at2"/>
<comment type="caution">
    <text evidence="1">The sequence shown here is derived from an EMBL/GenBank/DDBJ whole genome shotgun (WGS) entry which is preliminary data.</text>
</comment>
<dbReference type="Proteomes" id="UP000261905">
    <property type="component" value="Unassembled WGS sequence"/>
</dbReference>
<proteinExistence type="predicted"/>